<accession>A0A420Y549</accession>
<evidence type="ECO:0000313" key="3">
    <source>
        <dbReference type="Proteomes" id="UP000275385"/>
    </source>
</evidence>
<evidence type="ECO:0000256" key="1">
    <source>
        <dbReference type="SAM" id="SignalP"/>
    </source>
</evidence>
<keyword evidence="3" id="KW-1185">Reference proteome</keyword>
<dbReference type="Pfam" id="PF03659">
    <property type="entry name" value="Glyco_hydro_71"/>
    <property type="match status" value="1"/>
</dbReference>
<dbReference type="Proteomes" id="UP000275385">
    <property type="component" value="Unassembled WGS sequence"/>
</dbReference>
<keyword evidence="1" id="KW-0732">Signal</keyword>
<dbReference type="Gene3D" id="3.20.20.80">
    <property type="entry name" value="Glycosidases"/>
    <property type="match status" value="1"/>
</dbReference>
<name>A0A420Y549_9PEZI</name>
<evidence type="ECO:0000313" key="2">
    <source>
        <dbReference type="EMBL" id="RKU43009.1"/>
    </source>
</evidence>
<dbReference type="CDD" id="cd11577">
    <property type="entry name" value="GH71"/>
    <property type="match status" value="1"/>
</dbReference>
<gene>
    <name evidence="2" type="ORF">DL546_003076</name>
</gene>
<reference evidence="2 3" key="1">
    <citation type="submission" date="2018-08" db="EMBL/GenBank/DDBJ databases">
        <title>Draft genome of the lignicolous fungus Coniochaeta pulveracea.</title>
        <authorList>
            <person name="Borstlap C.J."/>
            <person name="De Witt R.N."/>
            <person name="Botha A."/>
            <person name="Volschenk H."/>
        </authorList>
    </citation>
    <scope>NUCLEOTIDE SEQUENCE [LARGE SCALE GENOMIC DNA]</scope>
    <source>
        <strain evidence="2 3">CAB683</strain>
    </source>
</reference>
<organism evidence="2 3">
    <name type="scientific">Coniochaeta pulveracea</name>
    <dbReference type="NCBI Taxonomy" id="177199"/>
    <lineage>
        <taxon>Eukaryota</taxon>
        <taxon>Fungi</taxon>
        <taxon>Dikarya</taxon>
        <taxon>Ascomycota</taxon>
        <taxon>Pezizomycotina</taxon>
        <taxon>Sordariomycetes</taxon>
        <taxon>Sordariomycetidae</taxon>
        <taxon>Coniochaetales</taxon>
        <taxon>Coniochaetaceae</taxon>
        <taxon>Coniochaeta</taxon>
    </lineage>
</organism>
<dbReference type="GO" id="GO:0051118">
    <property type="term" value="F:glucan endo-1,3-alpha-glucosidase activity"/>
    <property type="evidence" value="ECO:0007669"/>
    <property type="project" value="InterPro"/>
</dbReference>
<feature type="chain" id="PRO_5019310809" description="Mutanase" evidence="1">
    <location>
        <begin position="29"/>
        <end position="664"/>
    </location>
</feature>
<dbReference type="AlphaFoldDB" id="A0A420Y549"/>
<comment type="caution">
    <text evidence="2">The sequence shown here is derived from an EMBL/GenBank/DDBJ whole genome shotgun (WGS) entry which is preliminary data.</text>
</comment>
<sequence length="664" mass="70128">MSFLQFARWLGAFCLLVGSLINAAPTGAGSLRRADNETSTAAGPLVFCHFMIGIVGSRTSAADYDDDMKRAKAIGIDAFALNVGVDSYTDTQLGYAYESAANNGMHVFISFDFNWYDPKSDAAKVGQMIGKYGALPAQLKVDGKVFASSFAGDGLDVATMRSSAGVEVFWAPNFHPEQTPDPKDLDAALNWMGWDSNGDNKAPNAAGNVTVADGDDTYMKWLNGKPYIAPVSPWFSTHFGPEVPYSKNWVFPGDDLWFKRWHEILTLKPQFIEIVTWNDYGESHYIGPLSSSHYDDGNSKWTNDMPHDGWLDMAVPFIAAYKAGKDIVTDHITEDQLIYWHRPHAKSIDCDSTDTTMVTANNASGNYFLGRPAGHEIMKDSVFVVSLLTAPGTVTVTSGDNTKSFEASAGANIFEVDMGVGQQKFALTRDSKEVFSGASLKDISDGCICGIYNFNAYVGTLPEKPYDPLNKDGLASLTAGLHVTTCSAAPSLGNGSGPVAAPTVTSYPAGAIPTSSAAVGSSPTITSYPVNTGSPSGNYTLSGTGPKSTVTQTSYFATATGTVTRSSSPQTSTAIGTSGTCSAGKTAPGISGNHDGLCRFACSYGYCPPGPCVCTANDTPKAAPVDSGTVGCPISGLDQSYLGLCRFSCARGYCPPTACTTSCS</sequence>
<proteinExistence type="predicted"/>
<dbReference type="OrthoDB" id="1046782at2759"/>
<dbReference type="EMBL" id="QVQW01000048">
    <property type="protein sequence ID" value="RKU43009.1"/>
    <property type="molecule type" value="Genomic_DNA"/>
</dbReference>
<protein>
    <recommendedName>
        <fullName evidence="4">Mutanase</fullName>
    </recommendedName>
</protein>
<dbReference type="InterPro" id="IPR005197">
    <property type="entry name" value="Glyco_hydro_71"/>
</dbReference>
<evidence type="ECO:0008006" key="4">
    <source>
        <dbReference type="Google" id="ProtNLM"/>
    </source>
</evidence>
<dbReference type="STRING" id="177199.A0A420Y549"/>
<feature type="signal peptide" evidence="1">
    <location>
        <begin position="1"/>
        <end position="28"/>
    </location>
</feature>